<evidence type="ECO:0000313" key="3">
    <source>
        <dbReference type="Proteomes" id="UP001183648"/>
    </source>
</evidence>
<dbReference type="PIRSF" id="PIRSF035042">
    <property type="entry name" value="UCP035042_thirdx"/>
    <property type="match status" value="1"/>
</dbReference>
<accession>A0ABU2BRA9</accession>
<dbReference type="RefSeq" id="WP_310298751.1">
    <property type="nucleotide sequence ID" value="NZ_BAAAPS010000014.1"/>
</dbReference>
<comment type="caution">
    <text evidence="2">The sequence shown here is derived from an EMBL/GenBank/DDBJ whole genome shotgun (WGS) entry which is preliminary data.</text>
</comment>
<dbReference type="Proteomes" id="UP001183648">
    <property type="component" value="Unassembled WGS sequence"/>
</dbReference>
<evidence type="ECO:0000313" key="2">
    <source>
        <dbReference type="EMBL" id="MDR7361178.1"/>
    </source>
</evidence>
<sequence length="305" mass="31893">MTEPQPRCSTASVAVGEPTEGTAPHAVGWLVLEQPGPWGAKAFTASRLDPALGARIEAACATTTRPVRPVLVRRPDGTSGDSRTLLLAHTTPGTGWLLGAQVDAAALGDLPWEALAVAVATGDADLVRREVPGCVPVPPLLLVCTNGKRDRCCAIEGRPVALHVAAAHPGRVWETTHLGGHRFAPTAAVLPSGSVHGRLSTATAAALLHAADHGKVLLDGTRGRSTWAPPAQAAEAAVRREVGEHDADALHVEGEREVVMVRHRDGRAWTVEVTREERADERPESCGKAALPVAAWVAGVPQPAR</sequence>
<reference evidence="2 3" key="1">
    <citation type="submission" date="2023-07" db="EMBL/GenBank/DDBJ databases">
        <title>Sequencing the genomes of 1000 actinobacteria strains.</title>
        <authorList>
            <person name="Klenk H.-P."/>
        </authorList>
    </citation>
    <scope>NUCLEOTIDE SEQUENCE [LARGE SCALE GENOMIC DNA]</scope>
    <source>
        <strain evidence="2 3">DSM 19426</strain>
    </source>
</reference>
<gene>
    <name evidence="2" type="ORF">J2S63_000731</name>
</gene>
<dbReference type="InterPro" id="IPR036249">
    <property type="entry name" value="Thioredoxin-like_sf"/>
</dbReference>
<feature type="region of interest" description="Disordered" evidence="1">
    <location>
        <begin position="1"/>
        <end position="20"/>
    </location>
</feature>
<evidence type="ECO:0008006" key="4">
    <source>
        <dbReference type="Google" id="ProtNLM"/>
    </source>
</evidence>
<dbReference type="InterPro" id="IPR010350">
    <property type="entry name" value="Aim32/Apd1-like_bac"/>
</dbReference>
<organism evidence="2 3">
    <name type="scientific">Nocardioides marmoribigeumensis</name>
    <dbReference type="NCBI Taxonomy" id="433649"/>
    <lineage>
        <taxon>Bacteria</taxon>
        <taxon>Bacillati</taxon>
        <taxon>Actinomycetota</taxon>
        <taxon>Actinomycetes</taxon>
        <taxon>Propionibacteriales</taxon>
        <taxon>Nocardioidaceae</taxon>
        <taxon>Nocardioides</taxon>
    </lineage>
</organism>
<dbReference type="InterPro" id="IPR009737">
    <property type="entry name" value="Aim32/Apd1-like"/>
</dbReference>
<evidence type="ECO:0000256" key="1">
    <source>
        <dbReference type="SAM" id="MobiDB-lite"/>
    </source>
</evidence>
<dbReference type="Pfam" id="PF06999">
    <property type="entry name" value="Suc_Fer-like"/>
    <property type="match status" value="1"/>
</dbReference>
<dbReference type="SUPFAM" id="SSF52833">
    <property type="entry name" value="Thioredoxin-like"/>
    <property type="match status" value="1"/>
</dbReference>
<dbReference type="EMBL" id="JAVDYG010000001">
    <property type="protein sequence ID" value="MDR7361178.1"/>
    <property type="molecule type" value="Genomic_DNA"/>
</dbReference>
<name>A0ABU2BRA9_9ACTN</name>
<protein>
    <recommendedName>
        <fullName evidence="4">Sucrase ferredoxin</fullName>
    </recommendedName>
</protein>
<proteinExistence type="predicted"/>
<keyword evidence="3" id="KW-1185">Reference proteome</keyword>